<dbReference type="InterPro" id="IPR002696">
    <property type="entry name" value="Membr_insert_effic_factor_YidD"/>
</dbReference>
<dbReference type="RefSeq" id="WP_344875045.1">
    <property type="nucleotide sequence ID" value="NZ_BAABAL010000009.1"/>
</dbReference>
<comment type="caution">
    <text evidence="2">The sequence shown here is derived from an EMBL/GenBank/DDBJ whole genome shotgun (WGS) entry which is preliminary data.</text>
</comment>
<feature type="compositionally biased region" description="Gly residues" evidence="1">
    <location>
        <begin position="19"/>
        <end position="53"/>
    </location>
</feature>
<name>A0ABP7S466_9PSEU</name>
<evidence type="ECO:0000256" key="1">
    <source>
        <dbReference type="SAM" id="MobiDB-lite"/>
    </source>
</evidence>
<feature type="region of interest" description="Disordered" evidence="1">
    <location>
        <begin position="1"/>
        <end position="54"/>
    </location>
</feature>
<evidence type="ECO:0000313" key="3">
    <source>
        <dbReference type="Proteomes" id="UP001501747"/>
    </source>
</evidence>
<evidence type="ECO:0008006" key="4">
    <source>
        <dbReference type="Google" id="ProtNLM"/>
    </source>
</evidence>
<sequence>MARRKGNGGWSGAASSNNGSGGGCNSSGADGGGGSDGGGGGGSDGGGGGGGGNFTLLPRPSALLMAASRMVGDGAASRRFALGALRGYQALISRFTVACPQSVSCSAFAVDAVHRHGGRSGLRLAAARVTACG</sequence>
<gene>
    <name evidence="2" type="ORF">GCM10022247_29990</name>
</gene>
<reference evidence="3" key="1">
    <citation type="journal article" date="2019" name="Int. J. Syst. Evol. Microbiol.">
        <title>The Global Catalogue of Microorganisms (GCM) 10K type strain sequencing project: providing services to taxonomists for standard genome sequencing and annotation.</title>
        <authorList>
            <consortium name="The Broad Institute Genomics Platform"/>
            <consortium name="The Broad Institute Genome Sequencing Center for Infectious Disease"/>
            <person name="Wu L."/>
            <person name="Ma J."/>
        </authorList>
    </citation>
    <scope>NUCLEOTIDE SEQUENCE [LARGE SCALE GENOMIC DNA]</scope>
    <source>
        <strain evidence="3">JCM 17342</strain>
    </source>
</reference>
<dbReference type="PROSITE" id="PS51257">
    <property type="entry name" value="PROKAR_LIPOPROTEIN"/>
    <property type="match status" value="1"/>
</dbReference>
<dbReference type="SMART" id="SM01234">
    <property type="entry name" value="Haemolytic"/>
    <property type="match status" value="1"/>
</dbReference>
<protein>
    <recommendedName>
        <fullName evidence="4">Membrane protein insertion efficiency factor YidD</fullName>
    </recommendedName>
</protein>
<organism evidence="2 3">
    <name type="scientific">Allokutzneria multivorans</name>
    <dbReference type="NCBI Taxonomy" id="1142134"/>
    <lineage>
        <taxon>Bacteria</taxon>
        <taxon>Bacillati</taxon>
        <taxon>Actinomycetota</taxon>
        <taxon>Actinomycetes</taxon>
        <taxon>Pseudonocardiales</taxon>
        <taxon>Pseudonocardiaceae</taxon>
        <taxon>Allokutzneria</taxon>
    </lineage>
</organism>
<keyword evidence="3" id="KW-1185">Reference proteome</keyword>
<evidence type="ECO:0000313" key="2">
    <source>
        <dbReference type="EMBL" id="GAA4006277.1"/>
    </source>
</evidence>
<dbReference type="Pfam" id="PF01809">
    <property type="entry name" value="YidD"/>
    <property type="match status" value="1"/>
</dbReference>
<dbReference type="Proteomes" id="UP001501747">
    <property type="component" value="Unassembled WGS sequence"/>
</dbReference>
<accession>A0ABP7S466</accession>
<proteinExistence type="predicted"/>
<dbReference type="NCBIfam" id="TIGR00278">
    <property type="entry name" value="membrane protein insertion efficiency factor YidD"/>
    <property type="match status" value="1"/>
</dbReference>
<dbReference type="EMBL" id="BAABAL010000009">
    <property type="protein sequence ID" value="GAA4006277.1"/>
    <property type="molecule type" value="Genomic_DNA"/>
</dbReference>